<name>A0ABR7TCH4_9LACT</name>
<dbReference type="SMART" id="SM00977">
    <property type="entry name" value="TilS_C"/>
    <property type="match status" value="1"/>
</dbReference>
<evidence type="ECO:0000256" key="3">
    <source>
        <dbReference type="ARBA" id="ARBA00022598"/>
    </source>
</evidence>
<evidence type="ECO:0000259" key="9">
    <source>
        <dbReference type="SMART" id="SM00977"/>
    </source>
</evidence>
<keyword evidence="11" id="KW-1185">Reference proteome</keyword>
<evidence type="ECO:0000256" key="4">
    <source>
        <dbReference type="ARBA" id="ARBA00022694"/>
    </source>
</evidence>
<dbReference type="EMBL" id="WNJQ01000005">
    <property type="protein sequence ID" value="MBC9825659.1"/>
    <property type="molecule type" value="Genomic_DNA"/>
</dbReference>
<accession>A0ABR7TCH4</accession>
<feature type="binding site" evidence="8">
    <location>
        <begin position="28"/>
        <end position="33"/>
    </location>
    <ligand>
        <name>ATP</name>
        <dbReference type="ChEBI" id="CHEBI:30616"/>
    </ligand>
</feature>
<comment type="domain">
    <text evidence="8">The N-terminal region contains the highly conserved SGGXDS motif, predicted to be a P-loop motif involved in ATP binding.</text>
</comment>
<keyword evidence="2 8" id="KW-0963">Cytoplasm</keyword>
<protein>
    <recommendedName>
        <fullName evidence="8">tRNA(Ile)-lysidine synthase</fullName>
        <ecNumber evidence="8">6.3.4.19</ecNumber>
    </recommendedName>
    <alternativeName>
        <fullName evidence="8">tRNA(Ile)-2-lysyl-cytidine synthase</fullName>
    </alternativeName>
    <alternativeName>
        <fullName evidence="8">tRNA(Ile)-lysidine synthetase</fullName>
    </alternativeName>
</protein>
<dbReference type="InterPro" id="IPR014729">
    <property type="entry name" value="Rossmann-like_a/b/a_fold"/>
</dbReference>
<evidence type="ECO:0000256" key="8">
    <source>
        <dbReference type="HAMAP-Rule" id="MF_01161"/>
    </source>
</evidence>
<keyword evidence="4 8" id="KW-0819">tRNA processing</keyword>
<dbReference type="InterPro" id="IPR011063">
    <property type="entry name" value="TilS/TtcA_N"/>
</dbReference>
<dbReference type="HAMAP" id="MF_01161">
    <property type="entry name" value="tRNA_Ile_lys_synt"/>
    <property type="match status" value="1"/>
</dbReference>
<evidence type="ECO:0000313" key="10">
    <source>
        <dbReference type="EMBL" id="MBC9825659.1"/>
    </source>
</evidence>
<comment type="caution">
    <text evidence="10">The sequence shown here is derived from an EMBL/GenBank/DDBJ whole genome shotgun (WGS) entry which is preliminary data.</text>
</comment>
<dbReference type="GO" id="GO:0032267">
    <property type="term" value="F:tRNA(Ile)-lysidine synthase activity"/>
    <property type="evidence" value="ECO:0007669"/>
    <property type="project" value="UniProtKB-EC"/>
</dbReference>
<evidence type="ECO:0000256" key="1">
    <source>
        <dbReference type="ARBA" id="ARBA00004496"/>
    </source>
</evidence>
<dbReference type="Proteomes" id="UP000638836">
    <property type="component" value="Unassembled WGS sequence"/>
</dbReference>
<keyword evidence="6 8" id="KW-0067">ATP-binding</keyword>
<evidence type="ECO:0000256" key="2">
    <source>
        <dbReference type="ARBA" id="ARBA00022490"/>
    </source>
</evidence>
<comment type="function">
    <text evidence="8">Ligates lysine onto the cytidine present at position 34 of the AUA codon-specific tRNA(Ile) that contains the anticodon CAU, in an ATP-dependent manner. Cytidine is converted to lysidine, thus changing the amino acid specificity of the tRNA from methionine to isoleucine.</text>
</comment>
<dbReference type="Pfam" id="PF11734">
    <property type="entry name" value="TilS_C"/>
    <property type="match status" value="1"/>
</dbReference>
<dbReference type="InterPro" id="IPR012094">
    <property type="entry name" value="tRNA_Ile_lys_synt"/>
</dbReference>
<evidence type="ECO:0000256" key="5">
    <source>
        <dbReference type="ARBA" id="ARBA00022741"/>
    </source>
</evidence>
<dbReference type="SUPFAM" id="SSF52402">
    <property type="entry name" value="Adenine nucleotide alpha hydrolases-like"/>
    <property type="match status" value="1"/>
</dbReference>
<dbReference type="PANTHER" id="PTHR43033">
    <property type="entry name" value="TRNA(ILE)-LYSIDINE SYNTHASE-RELATED"/>
    <property type="match status" value="1"/>
</dbReference>
<evidence type="ECO:0000256" key="7">
    <source>
        <dbReference type="ARBA" id="ARBA00048539"/>
    </source>
</evidence>
<sequence>MDMYAEFLEKCQNNLYWNTTDRLLLAVSGGVDSMVLLDLIQRLPSSLRPWFGVVHVNHELREASIEEEHFIFEYCIKKNIPFFSRKWDIDTHPAEGVEAAAREFRYTFFHEMLEEQQATHLLTGHHRDDQAETILMRLVRGGQLESISGIKKQRVFHGKQLIRPLLDYDKESIYYYSQEQALSFFEDETNKSLDYTRNRYRHQIVPLLKKENAQVLTHFSDFSSDLLDLIQLAEKEIKRNTANVCIQKGINKWELDIPLFLTFEPAMRRQVMQLLFNQVFETEVHPVGRKHQIQMIHLIESIKPNSQVDLPGNWVGQKSYQKLYFFKRTAKLEVNTKKIEQELSLNLGKWIQLPTGARIGLFEADQALTIKNKDAQVIWLNPSSISLPLQVRNRKAGDRMTLKGLETGSKKIKDLFIDQKIPYDKREEAIIVADSRGEIIWLVEYKESRLSIVPETDKIHYILIYENN</sequence>
<reference evidence="10 11" key="1">
    <citation type="journal article" date="2020" name="Microorganisms">
        <title>New Insight into Antimicrobial Compounds from Food and Marine-Sourced Carnobacterium Species through Phenotype and Genome Analyses.</title>
        <authorList>
            <person name="Begrem S."/>
            <person name="Ivaniuk F."/>
            <person name="Gigout-Chevalier F."/>
            <person name="Kolypczuk L."/>
            <person name="Bonnetot S."/>
            <person name="Leroi F."/>
            <person name="Grovel O."/>
            <person name="Delbarre-Ladrat C."/>
            <person name="Passerini D."/>
        </authorList>
    </citation>
    <scope>NUCLEOTIDE SEQUENCE [LARGE SCALE GENOMIC DNA]</scope>
    <source>
        <strain evidence="10 11">MIP2551</strain>
    </source>
</reference>
<dbReference type="Gene3D" id="3.30.465.60">
    <property type="match status" value="1"/>
</dbReference>
<feature type="domain" description="Lysidine-tRNA(Ile) synthetase C-terminal" evidence="9">
    <location>
        <begin position="389"/>
        <end position="465"/>
    </location>
</feature>
<dbReference type="NCBIfam" id="TIGR02433">
    <property type="entry name" value="lysidine_TilS_C"/>
    <property type="match status" value="1"/>
</dbReference>
<dbReference type="Gene3D" id="3.40.50.620">
    <property type="entry name" value="HUPs"/>
    <property type="match status" value="1"/>
</dbReference>
<dbReference type="InterPro" id="IPR012795">
    <property type="entry name" value="tRNA_Ile_lys_synt_N"/>
</dbReference>
<evidence type="ECO:0000256" key="6">
    <source>
        <dbReference type="ARBA" id="ARBA00022840"/>
    </source>
</evidence>
<gene>
    <name evidence="8 10" type="primary">tilS</name>
    <name evidence="10" type="ORF">GLO26_07450</name>
</gene>
<keyword evidence="5 8" id="KW-0547">Nucleotide-binding</keyword>
<evidence type="ECO:0000313" key="11">
    <source>
        <dbReference type="Proteomes" id="UP000638836"/>
    </source>
</evidence>
<dbReference type="EC" id="6.3.4.19" evidence="8"/>
<dbReference type="RefSeq" id="WP_187948864.1">
    <property type="nucleotide sequence ID" value="NZ_WNJQ01000005.1"/>
</dbReference>
<dbReference type="Pfam" id="PF01171">
    <property type="entry name" value="ATP_bind_3"/>
    <property type="match status" value="1"/>
</dbReference>
<comment type="similarity">
    <text evidence="8">Belongs to the tRNA(Ile)-lysidine synthase family.</text>
</comment>
<dbReference type="SUPFAM" id="SSF56037">
    <property type="entry name" value="PheT/TilS domain"/>
    <property type="match status" value="1"/>
</dbReference>
<comment type="subcellular location">
    <subcellularLocation>
        <location evidence="1 8">Cytoplasm</location>
    </subcellularLocation>
</comment>
<dbReference type="NCBIfam" id="TIGR02432">
    <property type="entry name" value="lysidine_TilS_N"/>
    <property type="match status" value="1"/>
</dbReference>
<keyword evidence="3 8" id="KW-0436">Ligase</keyword>
<dbReference type="PANTHER" id="PTHR43033:SF1">
    <property type="entry name" value="TRNA(ILE)-LYSIDINE SYNTHASE-RELATED"/>
    <property type="match status" value="1"/>
</dbReference>
<organism evidence="10 11">
    <name type="scientific">Carnobacterium inhibens</name>
    <dbReference type="NCBI Taxonomy" id="147709"/>
    <lineage>
        <taxon>Bacteria</taxon>
        <taxon>Bacillati</taxon>
        <taxon>Bacillota</taxon>
        <taxon>Bacilli</taxon>
        <taxon>Lactobacillales</taxon>
        <taxon>Carnobacteriaceae</taxon>
        <taxon>Carnobacterium</taxon>
    </lineage>
</organism>
<dbReference type="CDD" id="cd01992">
    <property type="entry name" value="TilS_N"/>
    <property type="match status" value="1"/>
</dbReference>
<comment type="catalytic activity">
    <reaction evidence="7 8">
        <text>cytidine(34) in tRNA(Ile2) + L-lysine + ATP = lysidine(34) in tRNA(Ile2) + AMP + diphosphate + H(+)</text>
        <dbReference type="Rhea" id="RHEA:43744"/>
        <dbReference type="Rhea" id="RHEA-COMP:10625"/>
        <dbReference type="Rhea" id="RHEA-COMP:10670"/>
        <dbReference type="ChEBI" id="CHEBI:15378"/>
        <dbReference type="ChEBI" id="CHEBI:30616"/>
        <dbReference type="ChEBI" id="CHEBI:32551"/>
        <dbReference type="ChEBI" id="CHEBI:33019"/>
        <dbReference type="ChEBI" id="CHEBI:82748"/>
        <dbReference type="ChEBI" id="CHEBI:83665"/>
        <dbReference type="ChEBI" id="CHEBI:456215"/>
        <dbReference type="EC" id="6.3.4.19"/>
    </reaction>
</comment>
<proteinExistence type="inferred from homology"/>
<dbReference type="InterPro" id="IPR012796">
    <property type="entry name" value="Lysidine-tRNA-synth_C"/>
</dbReference>